<reference evidence="1 2" key="1">
    <citation type="journal article" date="2024" name="Chem. Sci.">
        <title>Discovery of megapolipeptins by genome mining of a Burkholderiales bacteria collection.</title>
        <authorList>
            <person name="Paulo B.S."/>
            <person name="Recchia M.J.J."/>
            <person name="Lee S."/>
            <person name="Fergusson C.H."/>
            <person name="Romanowski S.B."/>
            <person name="Hernandez A."/>
            <person name="Krull N."/>
            <person name="Liu D.Y."/>
            <person name="Cavanagh H."/>
            <person name="Bos A."/>
            <person name="Gray C.A."/>
            <person name="Murphy B.T."/>
            <person name="Linington R.G."/>
            <person name="Eustaquio A.S."/>
        </authorList>
    </citation>
    <scope>NUCLEOTIDE SEQUENCE [LARGE SCALE GENOMIC DNA]</scope>
    <source>
        <strain evidence="1 2">RL17-374-BIF-D</strain>
    </source>
</reference>
<proteinExistence type="predicted"/>
<gene>
    <name evidence="1" type="ORF">PQR08_28910</name>
</gene>
<evidence type="ECO:0000313" key="2">
    <source>
        <dbReference type="Proteomes" id="UP001629462"/>
    </source>
</evidence>
<evidence type="ECO:0000313" key="1">
    <source>
        <dbReference type="EMBL" id="MFM0521455.1"/>
    </source>
</evidence>
<organism evidence="1 2">
    <name type="scientific">Caballeronia jiangsuensis</name>
    <dbReference type="NCBI Taxonomy" id="1458357"/>
    <lineage>
        <taxon>Bacteria</taxon>
        <taxon>Pseudomonadati</taxon>
        <taxon>Pseudomonadota</taxon>
        <taxon>Betaproteobacteria</taxon>
        <taxon>Burkholderiales</taxon>
        <taxon>Burkholderiaceae</taxon>
        <taxon>Caballeronia</taxon>
    </lineage>
</organism>
<dbReference type="EMBL" id="JAQQDB010000035">
    <property type="protein sequence ID" value="MFM0521455.1"/>
    <property type="molecule type" value="Genomic_DNA"/>
</dbReference>
<dbReference type="Proteomes" id="UP001629462">
    <property type="component" value="Unassembled WGS sequence"/>
</dbReference>
<sequence length="84" mass="9341">MNYMTVAVIMAETMHRSIKRSACLEHLRTVSLIGMEACGSQRLTSALSKMGHRLMPAKFIKAFDIGNKNDPADARTIRMVTDAE</sequence>
<keyword evidence="2" id="KW-1185">Reference proteome</keyword>
<accession>A0ABW9CUZ5</accession>
<comment type="caution">
    <text evidence="1">The sequence shown here is derived from an EMBL/GenBank/DDBJ whole genome shotgun (WGS) entry which is preliminary data.</text>
</comment>
<protein>
    <recommendedName>
        <fullName evidence="3">Transposase</fullName>
    </recommendedName>
</protein>
<dbReference type="RefSeq" id="WP_408163125.1">
    <property type="nucleotide sequence ID" value="NZ_JAQQDB010000035.1"/>
</dbReference>
<evidence type="ECO:0008006" key="3">
    <source>
        <dbReference type="Google" id="ProtNLM"/>
    </source>
</evidence>
<name>A0ABW9CUZ5_9BURK</name>